<evidence type="ECO:0000259" key="11">
    <source>
        <dbReference type="Pfam" id="PF00133"/>
    </source>
</evidence>
<evidence type="ECO:0000256" key="2">
    <source>
        <dbReference type="ARBA" id="ARBA00022490"/>
    </source>
</evidence>
<evidence type="ECO:0000313" key="15">
    <source>
        <dbReference type="Proteomes" id="UP000724148"/>
    </source>
</evidence>
<keyword evidence="6 9" id="KW-0648">Protein biosynthesis</keyword>
<proteinExistence type="inferred from homology"/>
<dbReference type="InterPro" id="IPR002302">
    <property type="entry name" value="Leu-tRNA-ligase"/>
</dbReference>
<dbReference type="FunFam" id="1.10.730.10:FF:000002">
    <property type="entry name" value="Leucine--tRNA ligase"/>
    <property type="match status" value="1"/>
</dbReference>
<dbReference type="InterPro" id="IPR009008">
    <property type="entry name" value="Val/Leu/Ile-tRNA-synth_edit"/>
</dbReference>
<dbReference type="InterPro" id="IPR009080">
    <property type="entry name" value="tRNAsynth_Ia_anticodon-bd"/>
</dbReference>
<evidence type="ECO:0000256" key="9">
    <source>
        <dbReference type="HAMAP-Rule" id="MF_00049"/>
    </source>
</evidence>
<dbReference type="GO" id="GO:0006429">
    <property type="term" value="P:leucyl-tRNA aminoacylation"/>
    <property type="evidence" value="ECO:0007669"/>
    <property type="project" value="UniProtKB-UniRule"/>
</dbReference>
<evidence type="ECO:0000313" key="14">
    <source>
        <dbReference type="EMBL" id="MBI2097115.1"/>
    </source>
</evidence>
<dbReference type="Gene3D" id="1.10.730.10">
    <property type="entry name" value="Isoleucyl-tRNA Synthetase, Domain 1"/>
    <property type="match status" value="1"/>
</dbReference>
<evidence type="ECO:0000256" key="3">
    <source>
        <dbReference type="ARBA" id="ARBA00022598"/>
    </source>
</evidence>
<dbReference type="PRINTS" id="PR00985">
    <property type="entry name" value="TRNASYNTHLEU"/>
</dbReference>
<evidence type="ECO:0000256" key="5">
    <source>
        <dbReference type="ARBA" id="ARBA00022840"/>
    </source>
</evidence>
<organism evidence="14 15">
    <name type="scientific">Candidatus Sungiibacteriota bacterium</name>
    <dbReference type="NCBI Taxonomy" id="2750080"/>
    <lineage>
        <taxon>Bacteria</taxon>
        <taxon>Candidatus Sungiibacteriota</taxon>
    </lineage>
</organism>
<evidence type="ECO:0000256" key="7">
    <source>
        <dbReference type="ARBA" id="ARBA00023146"/>
    </source>
</evidence>
<keyword evidence="4 9" id="KW-0547">Nucleotide-binding</keyword>
<dbReference type="PANTHER" id="PTHR43740:SF2">
    <property type="entry name" value="LEUCINE--TRNA LIGASE, MITOCHONDRIAL"/>
    <property type="match status" value="1"/>
</dbReference>
<dbReference type="InterPro" id="IPR025709">
    <property type="entry name" value="Leu_tRNA-synth_edit"/>
</dbReference>
<dbReference type="GO" id="GO:0004823">
    <property type="term" value="F:leucine-tRNA ligase activity"/>
    <property type="evidence" value="ECO:0007669"/>
    <property type="project" value="UniProtKB-UniRule"/>
</dbReference>
<evidence type="ECO:0000256" key="8">
    <source>
        <dbReference type="ARBA" id="ARBA00047469"/>
    </source>
</evidence>
<feature type="domain" description="Aminoacyl-tRNA synthetase class Ia" evidence="11">
    <location>
        <begin position="11"/>
        <end position="224"/>
    </location>
</feature>
<dbReference type="GO" id="GO:0005829">
    <property type="term" value="C:cytosol"/>
    <property type="evidence" value="ECO:0007669"/>
    <property type="project" value="TreeGrafter"/>
</dbReference>
<evidence type="ECO:0000256" key="1">
    <source>
        <dbReference type="ARBA" id="ARBA00005594"/>
    </source>
</evidence>
<feature type="domain" description="Methionyl/Valyl/Leucyl/Isoleucyl-tRNA synthetase anticodon-binding" evidence="12">
    <location>
        <begin position="830"/>
        <end position="941"/>
    </location>
</feature>
<keyword evidence="3 9" id="KW-0436">Ligase</keyword>
<dbReference type="GO" id="GO:0002161">
    <property type="term" value="F:aminoacyl-tRNA deacylase activity"/>
    <property type="evidence" value="ECO:0007669"/>
    <property type="project" value="InterPro"/>
</dbReference>
<evidence type="ECO:0000256" key="4">
    <source>
        <dbReference type="ARBA" id="ARBA00022741"/>
    </source>
</evidence>
<dbReference type="EMBL" id="JACOZA010000081">
    <property type="protein sequence ID" value="MBI2097115.1"/>
    <property type="molecule type" value="Genomic_DNA"/>
</dbReference>
<accession>A0A931SDR1</accession>
<dbReference type="InterPro" id="IPR001412">
    <property type="entry name" value="aa-tRNA-synth_I_CS"/>
</dbReference>
<evidence type="ECO:0000256" key="10">
    <source>
        <dbReference type="RuleBase" id="RU363035"/>
    </source>
</evidence>
<reference evidence="14" key="1">
    <citation type="submission" date="2020-07" db="EMBL/GenBank/DDBJ databases">
        <title>Huge and variable diversity of episymbiotic CPR bacteria and DPANN archaea in groundwater ecosystems.</title>
        <authorList>
            <person name="He C.Y."/>
            <person name="Keren R."/>
            <person name="Whittaker M."/>
            <person name="Farag I.F."/>
            <person name="Doudna J."/>
            <person name="Cate J.H.D."/>
            <person name="Banfield J.F."/>
        </authorList>
    </citation>
    <scope>NUCLEOTIDE SEQUENCE</scope>
    <source>
        <strain evidence="14">NC_groundwater_193_Ag_S-0.1um_51_7</strain>
    </source>
</reference>
<comment type="caution">
    <text evidence="14">The sequence shown here is derived from an EMBL/GenBank/DDBJ whole genome shotgun (WGS) entry which is preliminary data.</text>
</comment>
<dbReference type="InterPro" id="IPR013155">
    <property type="entry name" value="M/V/L/I-tRNA-synth_anticd-bd"/>
</dbReference>
<dbReference type="Gene3D" id="3.90.740.10">
    <property type="entry name" value="Valyl/Leucyl/Isoleucyl-tRNA synthetase, editing domain"/>
    <property type="match status" value="1"/>
</dbReference>
<dbReference type="Pfam" id="PF08264">
    <property type="entry name" value="Anticodon_1"/>
    <property type="match status" value="1"/>
</dbReference>
<dbReference type="Proteomes" id="UP000724148">
    <property type="component" value="Unassembled WGS sequence"/>
</dbReference>
<keyword evidence="2 9" id="KW-0963">Cytoplasm</keyword>
<evidence type="ECO:0000259" key="12">
    <source>
        <dbReference type="Pfam" id="PF08264"/>
    </source>
</evidence>
<dbReference type="InterPro" id="IPR002300">
    <property type="entry name" value="aa-tRNA-synth_Ia"/>
</dbReference>
<dbReference type="PROSITE" id="PS00178">
    <property type="entry name" value="AA_TRNA_LIGASE_I"/>
    <property type="match status" value="1"/>
</dbReference>
<dbReference type="InterPro" id="IPR014729">
    <property type="entry name" value="Rossmann-like_a/b/a_fold"/>
</dbReference>
<gene>
    <name evidence="9" type="primary">leuS</name>
    <name evidence="14" type="ORF">HYT40_03145</name>
</gene>
<dbReference type="PANTHER" id="PTHR43740">
    <property type="entry name" value="LEUCYL-TRNA SYNTHETASE"/>
    <property type="match status" value="1"/>
</dbReference>
<feature type="short sequence motif" description="'KMSKS' region" evidence="9">
    <location>
        <begin position="752"/>
        <end position="756"/>
    </location>
</feature>
<name>A0A931SDR1_9BACT</name>
<dbReference type="Gene3D" id="3.40.50.620">
    <property type="entry name" value="HUPs"/>
    <property type="match status" value="2"/>
</dbReference>
<evidence type="ECO:0000259" key="13">
    <source>
        <dbReference type="Pfam" id="PF13603"/>
    </source>
</evidence>
<dbReference type="SUPFAM" id="SSF47323">
    <property type="entry name" value="Anticodon-binding domain of a subclass of class I aminoacyl-tRNA synthetases"/>
    <property type="match status" value="1"/>
</dbReference>
<dbReference type="Pfam" id="PF13603">
    <property type="entry name" value="tRNA-synt_1_2"/>
    <property type="match status" value="1"/>
</dbReference>
<sequence>MRYNPKAIEAKWQKRWLETKTYEPKLKSAKKPVRQAHAKPFYNLMMFPYPSAEGLHVGNVYAFTGSDIYGRFQRMRGNDVFEPIGLDGFGIHSENYALKIGKHPAKQAKVSEKNFYRQLSQIGNGFAWREHLETYDPDYYKWTQWIFVQMFKKGLAYRKKAKVNWCPSCLTVLADEQVIQGRCERCETEVVKRDLEQWFFKITDYAERLLENLKTIDWSPKVKIAQAAWIGKSEGAELEFPVVTSDKRQETSIKVFTTRPDTLFGATYMVLAPEHPLIENLKLKIKNWEEVEDYIKKSAKKSEIERTAETKEKTGVELEGVKAVNPANQEEIPVFIADYVLASYGTGAIMAVPAHDQRDFAFAQKFNLSVWRVIRKKEAPIKSYLMGAKDVSDKELATLGISIIKKTSDGDRKIIVPKTKLSEYENLVSKKMTPGFWNEYIGEEAVFIFKHKDGSLERLTLTPETEKRIDKLAADFVGEGWSKSSVWKWLAENDWYADLIIHTDPGFLENSGKFDGLESEEAKWEITKFVGGEKKTQYRLRDWLISRQRYWGPPIPLVFCENCADKVRNQESRLRRSFGGQAGIRNIFNKGELENPGWIAVPEKDLPVKLPFVKNFRPTGTGQSPLASVKSFYETKCPKCGKTARRETDVSDTFLDSAWYYLRYPSIGMKNSKIKIKNDNGKYKIVEIPWSSEVTKKWLPVEMYIGGAEHSVLHLLYSRFLTMVFHDWGLLDFGEPFTTFRAHGLVIKDGAKMSKSKGNIVNPDDYIKAYGADALRLYLMFMGPFQDGGDFRDSGIAGLTRFLNRVWKFFSEKSKVKNQKLKIQAESQNLERILHRTVKKVTADIESLRYNTAISSLMMLLNEFEAAPDAVSLEGQKIFLKLLAPFAPHMTEELWSHLKEKGSIHKSAWPVFDPRLIREETFELVVQVNGKMRGKILLPQGVSQADAEKAAKTDPRLRSMLGGIATRKVIFVPGRLINFVI</sequence>
<comment type="subcellular location">
    <subcellularLocation>
        <location evidence="9">Cytoplasm</location>
    </subcellularLocation>
</comment>
<dbReference type="SUPFAM" id="SSF52374">
    <property type="entry name" value="Nucleotidylyl transferase"/>
    <property type="match status" value="1"/>
</dbReference>
<feature type="domain" description="Aminoacyl-tRNA synthetase class Ia" evidence="11">
    <location>
        <begin position="687"/>
        <end position="780"/>
    </location>
</feature>
<dbReference type="SUPFAM" id="SSF50677">
    <property type="entry name" value="ValRS/IleRS/LeuRS editing domain"/>
    <property type="match status" value="1"/>
</dbReference>
<dbReference type="CDD" id="cd07958">
    <property type="entry name" value="Anticodon_Ia_Leu_BEm"/>
    <property type="match status" value="1"/>
</dbReference>
<dbReference type="EC" id="6.1.1.4" evidence="9"/>
<comment type="similarity">
    <text evidence="1 9 10">Belongs to the class-I aminoacyl-tRNA synthetase family.</text>
</comment>
<feature type="binding site" evidence="9">
    <location>
        <position position="755"/>
    </location>
    <ligand>
        <name>ATP</name>
        <dbReference type="ChEBI" id="CHEBI:30616"/>
    </ligand>
</feature>
<keyword evidence="5 9" id="KW-0067">ATP-binding</keyword>
<keyword evidence="7 9" id="KW-0030">Aminoacyl-tRNA synthetase</keyword>
<comment type="caution">
    <text evidence="9">Lacks conserved residue(s) required for the propagation of feature annotation.</text>
</comment>
<evidence type="ECO:0000256" key="6">
    <source>
        <dbReference type="ARBA" id="ARBA00022917"/>
    </source>
</evidence>
<protein>
    <recommendedName>
        <fullName evidence="9">Leucine--tRNA ligase</fullName>
        <ecNumber evidence="9">6.1.1.4</ecNumber>
    </recommendedName>
    <alternativeName>
        <fullName evidence="9">Leucyl-tRNA synthetase</fullName>
        <shortName evidence="9">LeuRS</shortName>
    </alternativeName>
</protein>
<feature type="domain" description="Leucyl-tRNA synthetase editing" evidence="13">
    <location>
        <begin position="228"/>
        <end position="381"/>
    </location>
</feature>
<dbReference type="AlphaFoldDB" id="A0A931SDR1"/>
<dbReference type="GO" id="GO:0005524">
    <property type="term" value="F:ATP binding"/>
    <property type="evidence" value="ECO:0007669"/>
    <property type="project" value="UniProtKB-UniRule"/>
</dbReference>
<dbReference type="HAMAP" id="MF_00049_B">
    <property type="entry name" value="Leu_tRNA_synth_B"/>
    <property type="match status" value="1"/>
</dbReference>
<comment type="catalytic activity">
    <reaction evidence="8 9">
        <text>tRNA(Leu) + L-leucine + ATP = L-leucyl-tRNA(Leu) + AMP + diphosphate</text>
        <dbReference type="Rhea" id="RHEA:11688"/>
        <dbReference type="Rhea" id="RHEA-COMP:9613"/>
        <dbReference type="Rhea" id="RHEA-COMP:9622"/>
        <dbReference type="ChEBI" id="CHEBI:30616"/>
        <dbReference type="ChEBI" id="CHEBI:33019"/>
        <dbReference type="ChEBI" id="CHEBI:57427"/>
        <dbReference type="ChEBI" id="CHEBI:78442"/>
        <dbReference type="ChEBI" id="CHEBI:78494"/>
        <dbReference type="ChEBI" id="CHEBI:456215"/>
        <dbReference type="EC" id="6.1.1.4"/>
    </reaction>
</comment>
<dbReference type="Pfam" id="PF00133">
    <property type="entry name" value="tRNA-synt_1"/>
    <property type="match status" value="2"/>
</dbReference>